<dbReference type="Proteomes" id="UP000668060">
    <property type="component" value="Unassembled WGS sequence"/>
</dbReference>
<dbReference type="EMBL" id="JAEPLN010000001">
    <property type="protein sequence ID" value="MBO6971994.1"/>
    <property type="molecule type" value="Genomic_DNA"/>
</dbReference>
<dbReference type="AlphaFoldDB" id="A0A9D9BVZ0"/>
<evidence type="ECO:0000313" key="2">
    <source>
        <dbReference type="EMBL" id="MBO6971994.1"/>
    </source>
</evidence>
<sequence>MRRFLFILILTCGYSPSAFAHHGPFSIEKESNIHELHLGITETTNPTGEPKRFGIRACSTEELDFVNPWRSAQKGTIPFKVKTEDIVAFGLAGTINSGFNTGNAAAGAINVITNPISLPLSILSKGGGSTFQYSILTMNKENGRIAQRGITLYSQKDVNYLNDFLKTSTGYNQGEQLTYKELEKKYLLLKQKKESTVINCGYMEKYGKTRPQKKVKSSTKTSIKINCNSPVWKNRPQCN</sequence>
<evidence type="ECO:0000313" key="3">
    <source>
        <dbReference type="Proteomes" id="UP000668060"/>
    </source>
</evidence>
<feature type="chain" id="PRO_5039703323" evidence="1">
    <location>
        <begin position="21"/>
        <end position="239"/>
    </location>
</feature>
<protein>
    <submittedName>
        <fullName evidence="2">Uncharacterized protein</fullName>
    </submittedName>
</protein>
<feature type="signal peptide" evidence="1">
    <location>
        <begin position="1"/>
        <end position="20"/>
    </location>
</feature>
<comment type="caution">
    <text evidence="2">The sequence shown here is derived from an EMBL/GenBank/DDBJ whole genome shotgun (WGS) entry which is preliminary data.</text>
</comment>
<keyword evidence="1" id="KW-0732">Signal</keyword>
<reference evidence="2" key="1">
    <citation type="journal article" date="2021" name="Front. Mar. Sci.">
        <title>Genomes of Diverse Isolates of Prochlorococcus High-Light-Adapted Clade II in the Western Pacific Ocean.</title>
        <authorList>
            <person name="Yan W."/>
            <person name="Feng X."/>
            <person name="Zhang W."/>
            <person name="Nawaz M.Z."/>
            <person name="Luo T."/>
            <person name="Zhang R."/>
            <person name="Jiao N."/>
        </authorList>
    </citation>
    <scope>NUCLEOTIDE SEQUENCE</scope>
    <source>
        <strain evidence="2">CUG1433</strain>
    </source>
</reference>
<name>A0A9D9BVZ0_PROMR</name>
<proteinExistence type="predicted"/>
<organism evidence="2 3">
    <name type="scientific">Prochlorococcus marinus CUG1433</name>
    <dbReference type="NCBI Taxonomy" id="2774506"/>
    <lineage>
        <taxon>Bacteria</taxon>
        <taxon>Bacillati</taxon>
        <taxon>Cyanobacteriota</taxon>
        <taxon>Cyanophyceae</taxon>
        <taxon>Synechococcales</taxon>
        <taxon>Prochlorococcaceae</taxon>
        <taxon>Prochlorococcus</taxon>
    </lineage>
</organism>
<gene>
    <name evidence="2" type="ORF">JJ842_08725</name>
</gene>
<evidence type="ECO:0000256" key="1">
    <source>
        <dbReference type="SAM" id="SignalP"/>
    </source>
</evidence>
<accession>A0A9D9BVZ0</accession>